<dbReference type="Gene3D" id="1.10.10.970">
    <property type="entry name" value="RNA 2'-phosphotransferase, Tpt1/KptA family, N-terminal domain"/>
    <property type="match status" value="1"/>
</dbReference>
<dbReference type="EC" id="2.7.1.160" evidence="3"/>
<feature type="region of interest" description="Disordered" evidence="7">
    <location>
        <begin position="1"/>
        <end position="222"/>
    </location>
</feature>
<reference evidence="8 9" key="1">
    <citation type="submission" date="2024-09" db="EMBL/GenBank/DDBJ databases">
        <title>Chromosome-scale assembly of Riccia sorocarpa.</title>
        <authorList>
            <person name="Paukszto L."/>
        </authorList>
    </citation>
    <scope>NUCLEOTIDE SEQUENCE [LARGE SCALE GENOMIC DNA]</scope>
    <source>
        <strain evidence="8">LP-2024</strain>
        <tissue evidence="8">Aerial parts of the thallus</tissue>
    </source>
</reference>
<feature type="compositionally biased region" description="Basic and acidic residues" evidence="7">
    <location>
        <begin position="245"/>
        <end position="259"/>
    </location>
</feature>
<evidence type="ECO:0000256" key="7">
    <source>
        <dbReference type="SAM" id="MobiDB-lite"/>
    </source>
</evidence>
<evidence type="ECO:0000313" key="9">
    <source>
        <dbReference type="Proteomes" id="UP001633002"/>
    </source>
</evidence>
<protein>
    <recommendedName>
        <fullName evidence="3">2'-phosphotransferase</fullName>
        <ecNumber evidence="3">2.7.1.160</ecNumber>
    </recommendedName>
</protein>
<proteinExistence type="inferred from homology"/>
<evidence type="ECO:0000256" key="5">
    <source>
        <dbReference type="ARBA" id="ARBA00023027"/>
    </source>
</evidence>
<dbReference type="PANTHER" id="PTHR12684:SF2">
    <property type="entry name" value="TRNA 2'-PHOSPHOTRANSFERASE 1"/>
    <property type="match status" value="1"/>
</dbReference>
<dbReference type="InterPro" id="IPR042080">
    <property type="entry name" value="RNA_2'-PTrans_N"/>
</dbReference>
<evidence type="ECO:0000256" key="4">
    <source>
        <dbReference type="ARBA" id="ARBA00022679"/>
    </source>
</evidence>
<keyword evidence="4" id="KW-0808">Transferase</keyword>
<gene>
    <name evidence="8" type="ORF">R1sor_005078</name>
</gene>
<comment type="function">
    <text evidence="1">Catalyzes the last step of tRNA splicing, the transfer of the splice junction 2'-phosphate from ligated tRNA to NAD to produce ADP-ribose 1''-2'' cyclic phosphate.</text>
</comment>
<feature type="region of interest" description="Disordered" evidence="7">
    <location>
        <begin position="235"/>
        <end position="269"/>
    </location>
</feature>
<accession>A0ABD3HIS8</accession>
<dbReference type="PANTHER" id="PTHR12684">
    <property type="entry name" value="PUTATIVE PHOSPHOTRANSFERASE"/>
    <property type="match status" value="1"/>
</dbReference>
<evidence type="ECO:0000256" key="1">
    <source>
        <dbReference type="ARBA" id="ARBA00003343"/>
    </source>
</evidence>
<feature type="compositionally biased region" description="Basic and acidic residues" evidence="7">
    <location>
        <begin position="170"/>
        <end position="183"/>
    </location>
</feature>
<dbReference type="Proteomes" id="UP001633002">
    <property type="component" value="Unassembled WGS sequence"/>
</dbReference>
<dbReference type="InterPro" id="IPR042081">
    <property type="entry name" value="RNA_2'-PTrans_C"/>
</dbReference>
<organism evidence="8 9">
    <name type="scientific">Riccia sorocarpa</name>
    <dbReference type="NCBI Taxonomy" id="122646"/>
    <lineage>
        <taxon>Eukaryota</taxon>
        <taxon>Viridiplantae</taxon>
        <taxon>Streptophyta</taxon>
        <taxon>Embryophyta</taxon>
        <taxon>Marchantiophyta</taxon>
        <taxon>Marchantiopsida</taxon>
        <taxon>Marchantiidae</taxon>
        <taxon>Marchantiales</taxon>
        <taxon>Ricciaceae</taxon>
        <taxon>Riccia</taxon>
    </lineage>
</organism>
<evidence type="ECO:0000256" key="6">
    <source>
        <dbReference type="ARBA" id="ARBA00047949"/>
    </source>
</evidence>
<comment type="catalytic activity">
    <reaction evidence="6">
        <text>2'-phospho-[ligated tRNA] + NAD(+) = mature tRNA + ADP-alpha-D-ribose 1'',2''-cyclic phosphate + nicotinamide</text>
        <dbReference type="Rhea" id="RHEA:23324"/>
        <dbReference type="Rhea" id="RHEA-COMP:11106"/>
        <dbReference type="Rhea" id="RHEA-COMP:11107"/>
        <dbReference type="ChEBI" id="CHEBI:17154"/>
        <dbReference type="ChEBI" id="CHEBI:57540"/>
        <dbReference type="ChEBI" id="CHEBI:76596"/>
        <dbReference type="ChEBI" id="CHEBI:82883"/>
        <dbReference type="ChEBI" id="CHEBI:85027"/>
        <dbReference type="EC" id="2.7.1.160"/>
    </reaction>
</comment>
<sequence length="477" mass="50925">MESVNHWTKPVNSAANVSGIAPNGGSIGRGLGPAGRPAKKQGSFGGTPGQKSRLPGSGSQENPVIQFGSFPPVGNESAPSFDAPQNLDNARVSEFPTATTVNDALSSSSERSGARGDPGHSRGKQLPSPHVQPAKTTPSASRPSAAPANKVWAKESPAPQPGRAASGEVRITEGAECSKDSDSRSYPAFSSTNEEDFPQLGAPSRPENRAGPKPGGGSSINYGIDNVARVEASRRDAGVSGAKVEGYRMHDQYETRSSRGGDSSGGGRDIDALGRTLTRILRHQAVELKLKIRPDGYTEVDELLRLPVKTRFNRALSSHTVEDVLLAVQQDNKQRFGIKDDSGVLLIRANQGHTIKTVESEHLLEPILSAEEIPVCVHGTYRENVDPILKQGLKRMQRNHVHFATGLAPTDGVISGMRKTCNILIYLDVGKALQDGMKLYRSENGVILTEGFGGVVPPKYFREVRSLPDGKLVKGRV</sequence>
<dbReference type="Pfam" id="PF01885">
    <property type="entry name" value="PTS_2-RNA"/>
    <property type="match status" value="1"/>
</dbReference>
<feature type="compositionally biased region" description="Low complexity" evidence="7">
    <location>
        <begin position="133"/>
        <end position="148"/>
    </location>
</feature>
<dbReference type="GO" id="GO:0000215">
    <property type="term" value="F:tRNA 2'-phosphotransferase activity"/>
    <property type="evidence" value="ECO:0007669"/>
    <property type="project" value="UniProtKB-EC"/>
</dbReference>
<feature type="compositionally biased region" description="Polar residues" evidence="7">
    <location>
        <begin position="96"/>
        <end position="111"/>
    </location>
</feature>
<evidence type="ECO:0000313" key="8">
    <source>
        <dbReference type="EMBL" id="KAL3691427.1"/>
    </source>
</evidence>
<comment type="similarity">
    <text evidence="2">Belongs to the KptA/TPT1 family.</text>
</comment>
<dbReference type="EMBL" id="JBJQOH010000003">
    <property type="protein sequence ID" value="KAL3691427.1"/>
    <property type="molecule type" value="Genomic_DNA"/>
</dbReference>
<dbReference type="Gene3D" id="3.20.170.30">
    <property type="match status" value="1"/>
</dbReference>
<evidence type="ECO:0000256" key="3">
    <source>
        <dbReference type="ARBA" id="ARBA00012007"/>
    </source>
</evidence>
<comment type="caution">
    <text evidence="8">The sequence shown here is derived from an EMBL/GenBank/DDBJ whole genome shotgun (WGS) entry which is preliminary data.</text>
</comment>
<name>A0ABD3HIS8_9MARC</name>
<dbReference type="InterPro" id="IPR002745">
    <property type="entry name" value="Ptrans_KptA/Tpt1"/>
</dbReference>
<keyword evidence="5" id="KW-0520">NAD</keyword>
<keyword evidence="9" id="KW-1185">Reference proteome</keyword>
<dbReference type="AlphaFoldDB" id="A0ABD3HIS8"/>
<dbReference type="SUPFAM" id="SSF56399">
    <property type="entry name" value="ADP-ribosylation"/>
    <property type="match status" value="1"/>
</dbReference>
<evidence type="ECO:0000256" key="2">
    <source>
        <dbReference type="ARBA" id="ARBA00009836"/>
    </source>
</evidence>